<dbReference type="Proteomes" id="UP000595254">
    <property type="component" value="Chromosome"/>
</dbReference>
<dbReference type="Pfam" id="PF17326">
    <property type="entry name" value="DUF5365"/>
    <property type="match status" value="1"/>
</dbReference>
<keyword evidence="2" id="KW-1185">Reference proteome</keyword>
<reference evidence="1 2" key="1">
    <citation type="submission" date="2021-01" db="EMBL/GenBank/DDBJ databases">
        <title>FDA dAtabase for Regulatory Grade micrObial Sequences (FDA-ARGOS): Supporting development and validation of Infectious Disease Dx tests.</title>
        <authorList>
            <person name="Nelson B."/>
            <person name="Plummer A."/>
            <person name="Tallon L."/>
            <person name="Sadzewicz L."/>
            <person name="Zhao X."/>
            <person name="Boylan J."/>
            <person name="Ott S."/>
            <person name="Bowen H."/>
            <person name="Vavikolanu K."/>
            <person name="Mehta A."/>
            <person name="Aluvathingal J."/>
            <person name="Nadendla S."/>
            <person name="Myers T."/>
            <person name="Yan Y."/>
            <person name="Sichtig H."/>
        </authorList>
    </citation>
    <scope>NUCLEOTIDE SEQUENCE [LARGE SCALE GENOMIC DNA]</scope>
    <source>
        <strain evidence="1 2">FDAARGOS_1161</strain>
    </source>
</reference>
<evidence type="ECO:0000313" key="2">
    <source>
        <dbReference type="Proteomes" id="UP000595254"/>
    </source>
</evidence>
<evidence type="ECO:0000313" key="1">
    <source>
        <dbReference type="EMBL" id="QQT02225.1"/>
    </source>
</evidence>
<gene>
    <name evidence="1" type="ORF">I6J18_10475</name>
</gene>
<accession>A0A974NQI4</accession>
<organism evidence="1 2">
    <name type="scientific">Peribacillus psychrosaccharolyticus</name>
    <name type="common">Bacillus psychrosaccharolyticus</name>
    <dbReference type="NCBI Taxonomy" id="1407"/>
    <lineage>
        <taxon>Bacteria</taxon>
        <taxon>Bacillati</taxon>
        <taxon>Bacillota</taxon>
        <taxon>Bacilli</taxon>
        <taxon>Bacillales</taxon>
        <taxon>Bacillaceae</taxon>
        <taxon>Peribacillus</taxon>
    </lineage>
</organism>
<proteinExistence type="predicted"/>
<name>A0A974NQI4_PERPY</name>
<dbReference type="RefSeq" id="WP_201648154.1">
    <property type="nucleotide sequence ID" value="NZ_CP068053.1"/>
</dbReference>
<sequence length="137" mass="16075">MKTVFSSTIEQEQEIENLVTYFYKTVFPQFFTKNEILHFMQIGVLHKDSGRYAYHGTLKSAFQIMSCLQVILTLLDKKITCTSFQLDTDSEDLLNHNIRLLSENGLFFPFTHENFNLLVETDDERFSYVEPANQFLI</sequence>
<protein>
    <submittedName>
        <fullName evidence="1">DUF5365 family protein</fullName>
    </submittedName>
</protein>
<dbReference type="InterPro" id="IPR020355">
    <property type="entry name" value="Uncharacterised_YhcU"/>
</dbReference>
<dbReference type="KEGG" id="ppsr:I6J18_10475"/>
<dbReference type="AlphaFoldDB" id="A0A974NQI4"/>
<dbReference type="EMBL" id="CP068053">
    <property type="protein sequence ID" value="QQT02225.1"/>
    <property type="molecule type" value="Genomic_DNA"/>
</dbReference>